<reference evidence="2" key="1">
    <citation type="submission" date="2019-03" db="EMBL/GenBank/DDBJ databases">
        <title>Improved annotation for the trematode Fasciola hepatica.</title>
        <authorList>
            <person name="Choi Y.-J."/>
            <person name="Martin J."/>
            <person name="Mitreva M."/>
        </authorList>
    </citation>
    <scope>NUCLEOTIDE SEQUENCE [LARGE SCALE GENOMIC DNA]</scope>
</reference>
<feature type="region of interest" description="Disordered" evidence="1">
    <location>
        <begin position="268"/>
        <end position="288"/>
    </location>
</feature>
<sequence length="442" mass="50459">METNSDPYHNLDPPCYQLRIATESMPSTFKENFLGCRSRERGENELQLVIYMAELFTDLRADCHDECRTKALLQMLSSWNEMVNRHFSVPEDELLIEPNNDKYRVQAQKIVGYLSEDGSTLNSSTHHWDLRREQGAKQFVMYLVQSIGSQLPLILVDWNLGTSLRSLSVEMQFMFDVTEMAAIESSDLIRRVTSLSEQYQRSVKLSEFRIEAPTLPDPTKRLFQECDEIKSAELESVQQPNEANSGEELKLVKMEQINVDVNTMESSPNIEENVETNTKDQETESRLRDPQSAVIVSGKLSGNGSILNSWFDKWNTEHGLEDKQFILHLMQTANKEDPLILIETKRTLGVLTLNIKFRLVLDVSETAGVNPDALVELLTILTTKHGESSTLVDFEIKKKPTTEKNKEHEIQDTPTGARSKQDNEFANLANSFQSEEVHKQDP</sequence>
<evidence type="ECO:0000313" key="2">
    <source>
        <dbReference type="EMBL" id="THD22336.1"/>
    </source>
</evidence>
<dbReference type="Proteomes" id="UP000230066">
    <property type="component" value="Unassembled WGS sequence"/>
</dbReference>
<evidence type="ECO:0000256" key="1">
    <source>
        <dbReference type="SAM" id="MobiDB-lite"/>
    </source>
</evidence>
<organism evidence="2 3">
    <name type="scientific">Fasciola hepatica</name>
    <name type="common">Liver fluke</name>
    <dbReference type="NCBI Taxonomy" id="6192"/>
    <lineage>
        <taxon>Eukaryota</taxon>
        <taxon>Metazoa</taxon>
        <taxon>Spiralia</taxon>
        <taxon>Lophotrochozoa</taxon>
        <taxon>Platyhelminthes</taxon>
        <taxon>Trematoda</taxon>
        <taxon>Digenea</taxon>
        <taxon>Plagiorchiida</taxon>
        <taxon>Echinostomata</taxon>
        <taxon>Echinostomatoidea</taxon>
        <taxon>Fasciolidae</taxon>
        <taxon>Fasciola</taxon>
    </lineage>
</organism>
<feature type="compositionally biased region" description="Basic and acidic residues" evidence="1">
    <location>
        <begin position="399"/>
        <end position="411"/>
    </location>
</feature>
<comment type="caution">
    <text evidence="2">The sequence shown here is derived from an EMBL/GenBank/DDBJ whole genome shotgun (WGS) entry which is preliminary data.</text>
</comment>
<proteinExistence type="predicted"/>
<keyword evidence="3" id="KW-1185">Reference proteome</keyword>
<accession>A0A4E0R6E8</accession>
<gene>
    <name evidence="2" type="ORF">D915_006786</name>
</gene>
<evidence type="ECO:0000313" key="3">
    <source>
        <dbReference type="Proteomes" id="UP000230066"/>
    </source>
</evidence>
<name>A0A4E0R6E8_FASHE</name>
<feature type="compositionally biased region" description="Basic and acidic residues" evidence="1">
    <location>
        <begin position="277"/>
        <end position="288"/>
    </location>
</feature>
<protein>
    <submittedName>
        <fullName evidence="2">Uncharacterized protein</fullName>
    </submittedName>
</protein>
<feature type="region of interest" description="Disordered" evidence="1">
    <location>
        <begin position="399"/>
        <end position="423"/>
    </location>
</feature>
<dbReference type="EMBL" id="JXXN02002832">
    <property type="protein sequence ID" value="THD22336.1"/>
    <property type="molecule type" value="Genomic_DNA"/>
</dbReference>
<dbReference type="AlphaFoldDB" id="A0A4E0R6E8"/>